<dbReference type="EMBL" id="AVOT02014248">
    <property type="protein sequence ID" value="MBW0497539.1"/>
    <property type="molecule type" value="Genomic_DNA"/>
</dbReference>
<comment type="caution">
    <text evidence="1">The sequence shown here is derived from an EMBL/GenBank/DDBJ whole genome shotgun (WGS) entry which is preliminary data.</text>
</comment>
<name>A0A9Q3D623_9BASI</name>
<organism evidence="1 2">
    <name type="scientific">Austropuccinia psidii MF-1</name>
    <dbReference type="NCBI Taxonomy" id="1389203"/>
    <lineage>
        <taxon>Eukaryota</taxon>
        <taxon>Fungi</taxon>
        <taxon>Dikarya</taxon>
        <taxon>Basidiomycota</taxon>
        <taxon>Pucciniomycotina</taxon>
        <taxon>Pucciniomycetes</taxon>
        <taxon>Pucciniales</taxon>
        <taxon>Sphaerophragmiaceae</taxon>
        <taxon>Austropuccinia</taxon>
    </lineage>
</organism>
<reference evidence="1" key="1">
    <citation type="submission" date="2021-03" db="EMBL/GenBank/DDBJ databases">
        <title>Draft genome sequence of rust myrtle Austropuccinia psidii MF-1, a brazilian biotype.</title>
        <authorList>
            <person name="Quecine M.C."/>
            <person name="Pachon D.M.R."/>
            <person name="Bonatelli M.L."/>
            <person name="Correr F.H."/>
            <person name="Franceschini L.M."/>
            <person name="Leite T.F."/>
            <person name="Margarido G.R.A."/>
            <person name="Almeida C.A."/>
            <person name="Ferrarezi J.A."/>
            <person name="Labate C.A."/>
        </authorList>
    </citation>
    <scope>NUCLEOTIDE SEQUENCE</scope>
    <source>
        <strain evidence="1">MF-1</strain>
    </source>
</reference>
<protein>
    <submittedName>
        <fullName evidence="1">Uncharacterized protein</fullName>
    </submittedName>
</protein>
<dbReference type="Proteomes" id="UP000765509">
    <property type="component" value="Unassembled WGS sequence"/>
</dbReference>
<proteinExistence type="predicted"/>
<accession>A0A9Q3D623</accession>
<evidence type="ECO:0000313" key="1">
    <source>
        <dbReference type="EMBL" id="MBW0497539.1"/>
    </source>
</evidence>
<sequence>MWVIINLPERFKTTMGVWLGKCKVEKKSPSLDDTWGVIRKFFQKSENNNNPKDQELIASEANSKIKQNQQQKRKTDGDYPRCAPRLHNPLTRHNNSECNFLKADKSAKRGKKPIKFLIVSTIKLNYNSIILDSGATTSMSNNPKIFTIISKLTQTKELAKGSTILAS</sequence>
<keyword evidence="2" id="KW-1185">Reference proteome</keyword>
<gene>
    <name evidence="1" type="ORF">O181_037254</name>
</gene>
<dbReference type="OrthoDB" id="2518992at2759"/>
<evidence type="ECO:0000313" key="2">
    <source>
        <dbReference type="Proteomes" id="UP000765509"/>
    </source>
</evidence>
<dbReference type="AlphaFoldDB" id="A0A9Q3D623"/>